<dbReference type="Gene3D" id="3.60.15.10">
    <property type="entry name" value="Ribonuclease Z/Hydroxyacylglutathione hydrolase-like"/>
    <property type="match status" value="1"/>
</dbReference>
<gene>
    <name evidence="2" type="ORF">SAMN05216362_10532</name>
</gene>
<dbReference type="Proteomes" id="UP000199427">
    <property type="component" value="Unassembled WGS sequence"/>
</dbReference>
<dbReference type="STRING" id="571933.SAMN05216362_10532"/>
<dbReference type="InterPro" id="IPR050855">
    <property type="entry name" value="NDM-1-like"/>
</dbReference>
<evidence type="ECO:0000259" key="1">
    <source>
        <dbReference type="SMART" id="SM00849"/>
    </source>
</evidence>
<dbReference type="InterPro" id="IPR036866">
    <property type="entry name" value="RibonucZ/Hydroxyglut_hydro"/>
</dbReference>
<dbReference type="RefSeq" id="WP_091772768.1">
    <property type="nucleotide sequence ID" value="NZ_FOES01000005.1"/>
</dbReference>
<dbReference type="PANTHER" id="PTHR42951:SF22">
    <property type="entry name" value="METALLO BETA-LACTAMASE SUPERFAMILY LIPOPROTEIN"/>
    <property type="match status" value="1"/>
</dbReference>
<dbReference type="InterPro" id="IPR037482">
    <property type="entry name" value="ST1585_MBL-fold"/>
</dbReference>
<dbReference type="OrthoDB" id="9761531at2"/>
<dbReference type="PANTHER" id="PTHR42951">
    <property type="entry name" value="METALLO-BETA-LACTAMASE DOMAIN-CONTAINING"/>
    <property type="match status" value="1"/>
</dbReference>
<evidence type="ECO:0000313" key="2">
    <source>
        <dbReference type="EMBL" id="SEP99003.1"/>
    </source>
</evidence>
<dbReference type="EMBL" id="FOES01000005">
    <property type="protein sequence ID" value="SEP99003.1"/>
    <property type="molecule type" value="Genomic_DNA"/>
</dbReference>
<protein>
    <submittedName>
        <fullName evidence="2">Glyoxylase, beta-lactamase superfamily II</fullName>
    </submittedName>
</protein>
<dbReference type="InterPro" id="IPR001279">
    <property type="entry name" value="Metallo-B-lactamas"/>
</dbReference>
<reference evidence="2 3" key="1">
    <citation type="submission" date="2016-10" db="EMBL/GenBank/DDBJ databases">
        <authorList>
            <person name="de Groot N.N."/>
        </authorList>
    </citation>
    <scope>NUCLEOTIDE SEQUENCE [LARGE SCALE GENOMIC DNA]</scope>
    <source>
        <strain evidence="2 3">DSM 21633</strain>
    </source>
</reference>
<accession>A0A1H9CE00</accession>
<proteinExistence type="predicted"/>
<sequence>MSQPVDLGNDMTLIDLFDLGMPERTGSYIIHSEELTIVETSASPSVPYLLEGLKDLGVDPKDVKHIIVTHIHLDHAGGAGLFLEHCPNAKVYVHPKGKRHLADPTKLIAGARAVYGDQFDELFDPIVPVPEDRLVAKEDGDTLDIGDRVLTFYDSPGHAKHHFSIYDSLSNGIFTGDTIGVYYPQAEGLNFVLPSTSPNQFDPDAMLNSLKKIENLNVDQIYFGHYGRSRDPKHVYEQIRFWLPRFVEVGEQVFKEKSEASFEEKTVAVTEGLSHIVTTHLVEQNVPSNHKVYKYLNLDLEVCAMGIVDFLTKKQKV</sequence>
<dbReference type="Pfam" id="PF00753">
    <property type="entry name" value="Lactamase_B"/>
    <property type="match status" value="1"/>
</dbReference>
<dbReference type="CDD" id="cd07726">
    <property type="entry name" value="ST1585-like_MBL-fold"/>
    <property type="match status" value="1"/>
</dbReference>
<dbReference type="AlphaFoldDB" id="A0A1H9CE00"/>
<organism evidence="2 3">
    <name type="scientific">Piscibacillus halophilus</name>
    <dbReference type="NCBI Taxonomy" id="571933"/>
    <lineage>
        <taxon>Bacteria</taxon>
        <taxon>Bacillati</taxon>
        <taxon>Bacillota</taxon>
        <taxon>Bacilli</taxon>
        <taxon>Bacillales</taxon>
        <taxon>Bacillaceae</taxon>
        <taxon>Piscibacillus</taxon>
    </lineage>
</organism>
<name>A0A1H9CE00_9BACI</name>
<keyword evidence="3" id="KW-1185">Reference proteome</keyword>
<dbReference type="SUPFAM" id="SSF56281">
    <property type="entry name" value="Metallo-hydrolase/oxidoreductase"/>
    <property type="match status" value="1"/>
</dbReference>
<evidence type="ECO:0000313" key="3">
    <source>
        <dbReference type="Proteomes" id="UP000199427"/>
    </source>
</evidence>
<dbReference type="SMART" id="SM00849">
    <property type="entry name" value="Lactamase_B"/>
    <property type="match status" value="1"/>
</dbReference>
<feature type="domain" description="Metallo-beta-lactamase" evidence="1">
    <location>
        <begin position="24"/>
        <end position="225"/>
    </location>
</feature>